<feature type="compositionally biased region" description="Low complexity" evidence="5">
    <location>
        <begin position="101"/>
        <end position="114"/>
    </location>
</feature>
<dbReference type="AlphaFoldDB" id="A0A1H7K183"/>
<keyword evidence="3" id="KW-1006">Bacterial flagellum protein export</keyword>
<evidence type="ECO:0000256" key="4">
    <source>
        <dbReference type="ARBA" id="ARBA00025078"/>
    </source>
</evidence>
<reference evidence="6 7" key="1">
    <citation type="submission" date="2016-10" db="EMBL/GenBank/DDBJ databases">
        <authorList>
            <person name="de Groot N.N."/>
        </authorList>
    </citation>
    <scope>NUCLEOTIDE SEQUENCE [LARGE SCALE GENOMIC DNA]</scope>
    <source>
        <strain evidence="6 7">JCM 19513</strain>
    </source>
</reference>
<accession>A0A1H7K183</accession>
<evidence type="ECO:0000313" key="6">
    <source>
        <dbReference type="EMBL" id="SEK79717.1"/>
    </source>
</evidence>
<gene>
    <name evidence="6" type="ORF">SAMN05216214_10593</name>
</gene>
<dbReference type="PANTHER" id="PTHR30531">
    <property type="entry name" value="FLAGELLAR BIOSYNTHETIC PROTEIN FLHB"/>
    <property type="match status" value="1"/>
</dbReference>
<keyword evidence="6" id="KW-0966">Cell projection</keyword>
<keyword evidence="7" id="KW-1185">Reference proteome</keyword>
<dbReference type="InterPro" id="IPR029025">
    <property type="entry name" value="T3SS_substrate_exporter_C"/>
</dbReference>
<comment type="similarity">
    <text evidence="1">Belongs to the type III secretion exporter family.</text>
</comment>
<dbReference type="Gene3D" id="3.40.1690.10">
    <property type="entry name" value="secretion proteins EscU"/>
    <property type="match status" value="1"/>
</dbReference>
<feature type="region of interest" description="Disordered" evidence="5">
    <location>
        <begin position="89"/>
        <end position="114"/>
    </location>
</feature>
<keyword evidence="3" id="KW-0653">Protein transport</keyword>
<protein>
    <recommendedName>
        <fullName evidence="2">Flagellar biosynthetic protein FlhB</fullName>
    </recommendedName>
</protein>
<dbReference type="EMBL" id="FOAS01000005">
    <property type="protein sequence ID" value="SEK79717.1"/>
    <property type="molecule type" value="Genomic_DNA"/>
</dbReference>
<keyword evidence="6" id="KW-0282">Flagellum</keyword>
<dbReference type="RefSeq" id="WP_074866325.1">
    <property type="nucleotide sequence ID" value="NZ_FOAS01000005.1"/>
</dbReference>
<dbReference type="PANTHER" id="PTHR30531:SF12">
    <property type="entry name" value="FLAGELLAR BIOSYNTHETIC PROTEIN FLHB"/>
    <property type="match status" value="1"/>
</dbReference>
<sequence>MTSPRQAIALHYDGQQAPSLSAKGEDELAAAIIEIAKAHDVPIYENADLVRLLSRLQLGDNIPEALYLCIAEILAFAWHLKGKCPADFARRESEKREARSRPALPAPTKAAPKR</sequence>
<dbReference type="Proteomes" id="UP000185766">
    <property type="component" value="Unassembled WGS sequence"/>
</dbReference>
<feature type="compositionally biased region" description="Basic and acidic residues" evidence="5">
    <location>
        <begin position="89"/>
        <end position="100"/>
    </location>
</feature>
<evidence type="ECO:0000256" key="3">
    <source>
        <dbReference type="ARBA" id="ARBA00023225"/>
    </source>
</evidence>
<proteinExistence type="inferred from homology"/>
<dbReference type="InterPro" id="IPR006135">
    <property type="entry name" value="T3SS_substrate_exporter"/>
</dbReference>
<name>A0A1H7K183_9GAMM</name>
<evidence type="ECO:0000256" key="1">
    <source>
        <dbReference type="ARBA" id="ARBA00010690"/>
    </source>
</evidence>
<evidence type="ECO:0000313" key="7">
    <source>
        <dbReference type="Proteomes" id="UP000185766"/>
    </source>
</evidence>
<dbReference type="GO" id="GO:0009306">
    <property type="term" value="P:protein secretion"/>
    <property type="evidence" value="ECO:0007669"/>
    <property type="project" value="InterPro"/>
</dbReference>
<evidence type="ECO:0000256" key="5">
    <source>
        <dbReference type="SAM" id="MobiDB-lite"/>
    </source>
</evidence>
<dbReference type="GO" id="GO:0005886">
    <property type="term" value="C:plasma membrane"/>
    <property type="evidence" value="ECO:0007669"/>
    <property type="project" value="TreeGrafter"/>
</dbReference>
<dbReference type="STRING" id="1429083.GCA_001885685_01334"/>
<keyword evidence="3" id="KW-0813">Transport</keyword>
<keyword evidence="6" id="KW-0969">Cilium</keyword>
<dbReference type="SUPFAM" id="SSF160544">
    <property type="entry name" value="EscU C-terminal domain-like"/>
    <property type="match status" value="1"/>
</dbReference>
<organism evidence="6 7">
    <name type="scientific">Atopomonas hussainii</name>
    <dbReference type="NCBI Taxonomy" id="1429083"/>
    <lineage>
        <taxon>Bacteria</taxon>
        <taxon>Pseudomonadati</taxon>
        <taxon>Pseudomonadota</taxon>
        <taxon>Gammaproteobacteria</taxon>
        <taxon>Pseudomonadales</taxon>
        <taxon>Pseudomonadaceae</taxon>
        <taxon>Atopomonas</taxon>
    </lineage>
</organism>
<evidence type="ECO:0000256" key="2">
    <source>
        <dbReference type="ARBA" id="ARBA00021622"/>
    </source>
</evidence>
<dbReference type="Pfam" id="PF01312">
    <property type="entry name" value="Bac_export_2"/>
    <property type="match status" value="1"/>
</dbReference>
<comment type="function">
    <text evidence="4">Required for formation of the rod structure in the basal body of the flagellar apparatus. Together with FliI and FliH, may constitute the export apparatus of flagellin.</text>
</comment>